<keyword evidence="2" id="KW-0812">Transmembrane</keyword>
<feature type="domain" description="DHHA1" evidence="3">
    <location>
        <begin position="140"/>
        <end position="228"/>
    </location>
</feature>
<feature type="coiled-coil region" evidence="1">
    <location>
        <begin position="85"/>
        <end position="112"/>
    </location>
</feature>
<protein>
    <recommendedName>
        <fullName evidence="3">DHHA1 domain-containing protein</fullName>
    </recommendedName>
</protein>
<dbReference type="InterPro" id="IPR003156">
    <property type="entry name" value="DHHA1_dom"/>
</dbReference>
<sequence>MRIKVTILLAKSGTNITMTWRLIAGILFGCLIITNVFWWWRSKSSVIDTESIKEWQRPQSPSTIDRTGTSTQTLEMVTDMLNCRQEDLPEEVEQLDNRIRELNKSIDQTRQRWIDAWWSARKENPPTESEFVIDVIFTSGNFDDIEQLASSAIHQENVILLAGILDDGKFAVGVSSNLSENYAAVNIAKRIAELGEGGAGGTDQLATGGGLTRTELQEAMKQLKENINNNGIN</sequence>
<keyword evidence="5" id="KW-1185">Reference proteome</keyword>
<dbReference type="Pfam" id="PF02272">
    <property type="entry name" value="DHHA1"/>
    <property type="match status" value="1"/>
</dbReference>
<dbReference type="OrthoDB" id="214469at2157"/>
<organism evidence="4 5">
    <name type="scientific">Natronorubrum halalkaliphilum</name>
    <dbReference type="NCBI Taxonomy" id="2691917"/>
    <lineage>
        <taxon>Archaea</taxon>
        <taxon>Methanobacteriati</taxon>
        <taxon>Methanobacteriota</taxon>
        <taxon>Stenosarchaea group</taxon>
        <taxon>Halobacteria</taxon>
        <taxon>Halobacteriales</taxon>
        <taxon>Natrialbaceae</taxon>
        <taxon>Natronorubrum</taxon>
    </lineage>
</organism>
<evidence type="ECO:0000256" key="2">
    <source>
        <dbReference type="SAM" id="Phobius"/>
    </source>
</evidence>
<dbReference type="Proteomes" id="UP000434101">
    <property type="component" value="Unassembled WGS sequence"/>
</dbReference>
<dbReference type="RefSeq" id="WP_160064105.1">
    <property type="nucleotide sequence ID" value="NZ_WUYX01000026.1"/>
</dbReference>
<keyword evidence="2" id="KW-0472">Membrane</keyword>
<evidence type="ECO:0000256" key="1">
    <source>
        <dbReference type="SAM" id="Coils"/>
    </source>
</evidence>
<evidence type="ECO:0000313" key="4">
    <source>
        <dbReference type="EMBL" id="MXV61862.1"/>
    </source>
</evidence>
<keyword evidence="2" id="KW-1133">Transmembrane helix</keyword>
<evidence type="ECO:0000259" key="3">
    <source>
        <dbReference type="Pfam" id="PF02272"/>
    </source>
</evidence>
<dbReference type="Gene3D" id="3.10.310.40">
    <property type="match status" value="1"/>
</dbReference>
<feature type="transmembrane region" description="Helical" evidence="2">
    <location>
        <begin position="20"/>
        <end position="40"/>
    </location>
</feature>
<evidence type="ECO:0000313" key="5">
    <source>
        <dbReference type="Proteomes" id="UP000434101"/>
    </source>
</evidence>
<reference evidence="4 5" key="1">
    <citation type="submission" date="2020-01" db="EMBL/GenBank/DDBJ databases">
        <title>Natronorubrum sp. JWXQ-INN 674 isolated from Inner Mongolia Autonomous Region of China.</title>
        <authorList>
            <person name="Xue Q."/>
        </authorList>
    </citation>
    <scope>NUCLEOTIDE SEQUENCE [LARGE SCALE GENOMIC DNA]</scope>
    <source>
        <strain evidence="4 5">JWXQ-INN-674</strain>
    </source>
</reference>
<name>A0A6B0VM66_9EURY</name>
<dbReference type="EMBL" id="WUYX01000026">
    <property type="protein sequence ID" value="MXV61862.1"/>
    <property type="molecule type" value="Genomic_DNA"/>
</dbReference>
<dbReference type="AlphaFoldDB" id="A0A6B0VM66"/>
<keyword evidence="1" id="KW-0175">Coiled coil</keyword>
<dbReference type="GO" id="GO:0003676">
    <property type="term" value="F:nucleic acid binding"/>
    <property type="evidence" value="ECO:0007669"/>
    <property type="project" value="InterPro"/>
</dbReference>
<proteinExistence type="predicted"/>
<gene>
    <name evidence="4" type="ORF">GS429_07240</name>
</gene>
<comment type="caution">
    <text evidence="4">The sequence shown here is derived from an EMBL/GenBank/DDBJ whole genome shotgun (WGS) entry which is preliminary data.</text>
</comment>
<accession>A0A6B0VM66</accession>